<dbReference type="NCBIfam" id="TIGR01549">
    <property type="entry name" value="HAD-SF-IA-v1"/>
    <property type="match status" value="1"/>
</dbReference>
<protein>
    <submittedName>
        <fullName evidence="1">HAD family hydrolase</fullName>
    </submittedName>
</protein>
<keyword evidence="1" id="KW-0378">Hydrolase</keyword>
<dbReference type="SFLD" id="SFLDG01135">
    <property type="entry name" value="C1.5.6:_HAD__Beta-PGM__Phospha"/>
    <property type="match status" value="1"/>
</dbReference>
<dbReference type="NCBIfam" id="TIGR01509">
    <property type="entry name" value="HAD-SF-IA-v3"/>
    <property type="match status" value="1"/>
</dbReference>
<dbReference type="InterPro" id="IPR023198">
    <property type="entry name" value="PGP-like_dom2"/>
</dbReference>
<accession>A0ABS7DAK0</accession>
<dbReference type="SFLD" id="SFLDG01129">
    <property type="entry name" value="C1.5:_HAD__Beta-PGM__Phosphata"/>
    <property type="match status" value="1"/>
</dbReference>
<proteinExistence type="predicted"/>
<dbReference type="SUPFAM" id="SSF56784">
    <property type="entry name" value="HAD-like"/>
    <property type="match status" value="1"/>
</dbReference>
<dbReference type="InterPro" id="IPR036412">
    <property type="entry name" value="HAD-like_sf"/>
</dbReference>
<name>A0ABS7DAK0_9BACL</name>
<dbReference type="PANTHER" id="PTHR18901:SF38">
    <property type="entry name" value="PSEUDOURIDINE-5'-PHOSPHATASE"/>
    <property type="match status" value="1"/>
</dbReference>
<dbReference type="Proteomes" id="UP000812277">
    <property type="component" value="Unassembled WGS sequence"/>
</dbReference>
<dbReference type="Gene3D" id="3.40.50.1000">
    <property type="entry name" value="HAD superfamily/HAD-like"/>
    <property type="match status" value="1"/>
</dbReference>
<evidence type="ECO:0000313" key="2">
    <source>
        <dbReference type="Proteomes" id="UP000812277"/>
    </source>
</evidence>
<comment type="caution">
    <text evidence="1">The sequence shown here is derived from an EMBL/GenBank/DDBJ whole genome shotgun (WGS) entry which is preliminary data.</text>
</comment>
<dbReference type="GO" id="GO:0016787">
    <property type="term" value="F:hydrolase activity"/>
    <property type="evidence" value="ECO:0007669"/>
    <property type="project" value="UniProtKB-KW"/>
</dbReference>
<dbReference type="InterPro" id="IPR041492">
    <property type="entry name" value="HAD_2"/>
</dbReference>
<dbReference type="PRINTS" id="PR00413">
    <property type="entry name" value="HADHALOGNASE"/>
</dbReference>
<dbReference type="SFLD" id="SFLDS00003">
    <property type="entry name" value="Haloacid_Dehalogenase"/>
    <property type="match status" value="1"/>
</dbReference>
<sequence length="224" mass="23993">MVRSDISGLGAVIFDMDGVLVDSEPLYFEIEKSSFASHGFSLNEVEHHAYVGIPLRTMWEQLKDRFGLELSADELLAGHEGQVIKSMADTAELSPIEGVTALIGRLREEGIPIALASSSSLALIDTILTKVGLKSDFQVVVSGEQVPRGKPAPDIFLRAAELLGVSPAECLVIEDSHHGVTAAKAAGMTCIGYFNPNSGKQDLSQADRVITSYEEIINKGIAIL</sequence>
<keyword evidence="2" id="KW-1185">Reference proteome</keyword>
<evidence type="ECO:0000313" key="1">
    <source>
        <dbReference type="EMBL" id="MBW7476906.1"/>
    </source>
</evidence>
<dbReference type="InterPro" id="IPR006439">
    <property type="entry name" value="HAD-SF_hydro_IA"/>
</dbReference>
<dbReference type="PANTHER" id="PTHR18901">
    <property type="entry name" value="2-DEOXYGLUCOSE-6-PHOSPHATE PHOSPHATASE 2"/>
    <property type="match status" value="1"/>
</dbReference>
<gene>
    <name evidence="1" type="ORF">K0T92_19495</name>
</gene>
<dbReference type="Gene3D" id="1.10.150.240">
    <property type="entry name" value="Putative phosphatase, domain 2"/>
    <property type="match status" value="1"/>
</dbReference>
<dbReference type="CDD" id="cd16423">
    <property type="entry name" value="HAD_BPGM-like"/>
    <property type="match status" value="1"/>
</dbReference>
<dbReference type="RefSeq" id="WP_219874153.1">
    <property type="nucleotide sequence ID" value="NZ_JAHZIJ010000017.1"/>
</dbReference>
<dbReference type="InterPro" id="IPR023214">
    <property type="entry name" value="HAD_sf"/>
</dbReference>
<dbReference type="Pfam" id="PF13419">
    <property type="entry name" value="HAD_2"/>
    <property type="match status" value="1"/>
</dbReference>
<reference evidence="1 2" key="1">
    <citation type="submission" date="2021-07" db="EMBL/GenBank/DDBJ databases">
        <title>Paenibacillus radiodurans sp. nov., isolated from the southeastern edge of Tengger Desert.</title>
        <authorList>
            <person name="Zhang G."/>
        </authorList>
    </citation>
    <scope>NUCLEOTIDE SEQUENCE [LARGE SCALE GENOMIC DNA]</scope>
    <source>
        <strain evidence="1 2">DT7-4</strain>
    </source>
</reference>
<organism evidence="1 2">
    <name type="scientific">Paenibacillus oenotherae</name>
    <dbReference type="NCBI Taxonomy" id="1435645"/>
    <lineage>
        <taxon>Bacteria</taxon>
        <taxon>Bacillati</taxon>
        <taxon>Bacillota</taxon>
        <taxon>Bacilli</taxon>
        <taxon>Bacillales</taxon>
        <taxon>Paenibacillaceae</taxon>
        <taxon>Paenibacillus</taxon>
    </lineage>
</organism>
<dbReference type="EMBL" id="JAHZIJ010000017">
    <property type="protein sequence ID" value="MBW7476906.1"/>
    <property type="molecule type" value="Genomic_DNA"/>
</dbReference>